<keyword evidence="2" id="KW-1185">Reference proteome</keyword>
<evidence type="ECO:0000313" key="1">
    <source>
        <dbReference type="EMBL" id="ERJ60418.1"/>
    </source>
</evidence>
<evidence type="ECO:0000313" key="2">
    <source>
        <dbReference type="Proteomes" id="UP000016584"/>
    </source>
</evidence>
<dbReference type="Proteomes" id="UP000016584">
    <property type="component" value="Unassembled WGS sequence"/>
</dbReference>
<proteinExistence type="predicted"/>
<reference evidence="1 2" key="1">
    <citation type="journal article" date="2013" name="Genome Announc.">
        <title>The Draft Genome Sequence of Sphingomonas paucimobilis Strain HER1398 (Proteobacteria), Host to the Giant PAU Phage, Indicates That It Is a Member of the Genus Sphingobacterium (Bacteroidetes).</title>
        <authorList>
            <person name="White R.A.III."/>
            <person name="Suttle C.A."/>
        </authorList>
    </citation>
    <scope>NUCLEOTIDE SEQUENCE [LARGE SCALE GENOMIC DNA]</scope>
    <source>
        <strain evidence="1 2">HER1398</strain>
    </source>
</reference>
<dbReference type="EMBL" id="ATDL01000006">
    <property type="protein sequence ID" value="ERJ60418.1"/>
    <property type="molecule type" value="Genomic_DNA"/>
</dbReference>
<name>U2JCL7_9SPHI</name>
<dbReference type="AlphaFoldDB" id="U2JCL7"/>
<comment type="caution">
    <text evidence="1">The sequence shown here is derived from an EMBL/GenBank/DDBJ whole genome shotgun (WGS) entry which is preliminary data.</text>
</comment>
<organism evidence="1 2">
    <name type="scientific">Sphingobacterium paucimobilis HER1398</name>
    <dbReference type="NCBI Taxonomy" id="1346330"/>
    <lineage>
        <taxon>Bacteria</taxon>
        <taxon>Pseudomonadati</taxon>
        <taxon>Bacteroidota</taxon>
        <taxon>Sphingobacteriia</taxon>
        <taxon>Sphingobacteriales</taxon>
        <taxon>Sphingobacteriaceae</taxon>
        <taxon>Sphingobacterium</taxon>
    </lineage>
</organism>
<sequence>MVADYVLNKEISDEVLAISIDVDGGKNIAWES</sequence>
<protein>
    <submittedName>
        <fullName evidence="1">Uncharacterized protein</fullName>
    </submittedName>
</protein>
<accession>U2JCL7</accession>
<dbReference type="STRING" id="1346330.M472_16825"/>
<gene>
    <name evidence="1" type="ORF">M472_16825</name>
</gene>